<keyword evidence="2" id="KW-1185">Reference proteome</keyword>
<organism evidence="1 2">
    <name type="scientific">Uliginosibacterium flavum</name>
    <dbReference type="NCBI Taxonomy" id="1396831"/>
    <lineage>
        <taxon>Bacteria</taxon>
        <taxon>Pseudomonadati</taxon>
        <taxon>Pseudomonadota</taxon>
        <taxon>Betaproteobacteria</taxon>
        <taxon>Rhodocyclales</taxon>
        <taxon>Zoogloeaceae</taxon>
        <taxon>Uliginosibacterium</taxon>
    </lineage>
</organism>
<dbReference type="RefSeq" id="WP_354601274.1">
    <property type="nucleotide sequence ID" value="NZ_JBEWZI010000011.1"/>
</dbReference>
<evidence type="ECO:0000313" key="1">
    <source>
        <dbReference type="EMBL" id="MET7014813.1"/>
    </source>
</evidence>
<accession>A0ABV2TLM1</accession>
<name>A0ABV2TLM1_9RHOO</name>
<gene>
    <name evidence="1" type="ORF">ABXR19_11490</name>
</gene>
<sequence length="281" mass="30202">MSRSKRALLMAIALCLIGLSGAAGWYWRGVLDQSQAVAAQAELPPEALADADSFIAALAGLPQPVAEARLLELVAAFQVRQDALHPPVLIDGADYADAAEEHETLTLDTTGPYFVLQIMRVEQAHTARYGIDGGVDSYRSIILDKATLQPLADLPGPVHAFGNPALRLSLPARNDCLGLVPSGELEVYDLRAARPIFRTHLADGIVSTGEPDQEGPETLRFTTHREEGFDDGKEHHCDVGDWVRKFDTVFALRCDSKAGKCALEEVSVEVSAGCQDIGGCD</sequence>
<dbReference type="Proteomes" id="UP001549691">
    <property type="component" value="Unassembled WGS sequence"/>
</dbReference>
<reference evidence="1 2" key="1">
    <citation type="submission" date="2024-07" db="EMBL/GenBank/DDBJ databases">
        <title>Uliginosibacterium flavum JJ3220;KACC:17644.</title>
        <authorList>
            <person name="Kim M.K."/>
        </authorList>
    </citation>
    <scope>NUCLEOTIDE SEQUENCE [LARGE SCALE GENOMIC DNA]</scope>
    <source>
        <strain evidence="1 2">KACC:17644</strain>
    </source>
</reference>
<comment type="caution">
    <text evidence="1">The sequence shown here is derived from an EMBL/GenBank/DDBJ whole genome shotgun (WGS) entry which is preliminary data.</text>
</comment>
<evidence type="ECO:0000313" key="2">
    <source>
        <dbReference type="Proteomes" id="UP001549691"/>
    </source>
</evidence>
<protein>
    <submittedName>
        <fullName evidence="1">Uncharacterized protein</fullName>
    </submittedName>
</protein>
<proteinExistence type="predicted"/>
<dbReference type="EMBL" id="JBEWZI010000011">
    <property type="protein sequence ID" value="MET7014813.1"/>
    <property type="molecule type" value="Genomic_DNA"/>
</dbReference>